<reference evidence="4 5" key="1">
    <citation type="submission" date="2018-01" db="EMBL/GenBank/DDBJ databases">
        <title>Genome characterization of the sugarcane-associated fungus Trichoderma ghanense CCMA-1212 and their application in lignocelulose bioconversion.</title>
        <authorList>
            <person name="Steindorff A.S."/>
            <person name="Mendes T.D."/>
            <person name="Vilela E.S.D."/>
            <person name="Rodrigues D.S."/>
            <person name="Formighieri E.F."/>
            <person name="Melo I.S."/>
            <person name="Favaro L.C.L."/>
        </authorList>
    </citation>
    <scope>NUCLEOTIDE SEQUENCE [LARGE SCALE GENOMIC DNA]</scope>
    <source>
        <strain evidence="4 5">CCMA-1212</strain>
    </source>
</reference>
<keyword evidence="2" id="KW-0812">Transmembrane</keyword>
<evidence type="ECO:0000313" key="5">
    <source>
        <dbReference type="Proteomes" id="UP001642720"/>
    </source>
</evidence>
<feature type="chain" id="PRO_5045699645" description="Mid2 domain-containing protein" evidence="3">
    <location>
        <begin position="23"/>
        <end position="639"/>
    </location>
</feature>
<evidence type="ECO:0000256" key="3">
    <source>
        <dbReference type="SAM" id="SignalP"/>
    </source>
</evidence>
<feature type="signal peptide" evidence="3">
    <location>
        <begin position="1"/>
        <end position="22"/>
    </location>
</feature>
<keyword evidence="5" id="KW-1185">Reference proteome</keyword>
<comment type="caution">
    <text evidence="4">The sequence shown here is derived from an EMBL/GenBank/DDBJ whole genome shotgun (WGS) entry which is preliminary data.</text>
</comment>
<keyword evidence="2" id="KW-1133">Transmembrane helix</keyword>
<dbReference type="EMBL" id="PPTA01000002">
    <property type="protein sequence ID" value="TFB05834.1"/>
    <property type="molecule type" value="Genomic_DNA"/>
</dbReference>
<evidence type="ECO:0008006" key="6">
    <source>
        <dbReference type="Google" id="ProtNLM"/>
    </source>
</evidence>
<feature type="region of interest" description="Disordered" evidence="1">
    <location>
        <begin position="529"/>
        <end position="568"/>
    </location>
</feature>
<dbReference type="RefSeq" id="XP_073562035.1">
    <property type="nucleotide sequence ID" value="XM_073699484.1"/>
</dbReference>
<organism evidence="4 5">
    <name type="scientific">Trichoderma ghanense</name>
    <dbReference type="NCBI Taxonomy" id="65468"/>
    <lineage>
        <taxon>Eukaryota</taxon>
        <taxon>Fungi</taxon>
        <taxon>Dikarya</taxon>
        <taxon>Ascomycota</taxon>
        <taxon>Pezizomycotina</taxon>
        <taxon>Sordariomycetes</taxon>
        <taxon>Hypocreomycetidae</taxon>
        <taxon>Hypocreales</taxon>
        <taxon>Hypocreaceae</taxon>
        <taxon>Trichoderma</taxon>
    </lineage>
</organism>
<gene>
    <name evidence="4" type="ORF">CCMA1212_002082</name>
</gene>
<protein>
    <recommendedName>
        <fullName evidence="6">Mid2 domain-containing protein</fullName>
    </recommendedName>
</protein>
<evidence type="ECO:0000256" key="1">
    <source>
        <dbReference type="SAM" id="MobiDB-lite"/>
    </source>
</evidence>
<feature type="region of interest" description="Disordered" evidence="1">
    <location>
        <begin position="435"/>
        <end position="460"/>
    </location>
</feature>
<proteinExistence type="predicted"/>
<evidence type="ECO:0000313" key="4">
    <source>
        <dbReference type="EMBL" id="TFB05834.1"/>
    </source>
</evidence>
<dbReference type="GeneID" id="300573934"/>
<sequence>MAWKQLLFLLSWLFVLPPYVASSDLIVRNLPGKSSDETVFEVRRRLANRVKRAGTDVLFDNSTSFSLGLDGTTIFKYPFEDASGDGISASISIICTKCYIKGHASAKLTANGSFNITSAIDKAKDNFETTWHNLTDYAQNLTHTILGEVGTDIKNLDFDKLIDDVKDIDPPDLDMNLNLLFPEYNVGVNLTALEIYMELDTVLSAGITYTFNLYQSETIVGIALGDDLLLGAVFSIDLIFSVDSKLDISSGFHVHFDNVLTHITLFGKEASKIDFDGGRLAFLPVKIRYGNVLLKAVLRVEARIGIAFETFIDGISVDAVGLKALKVGAGVEARVYANIAEFVTNITLAEVDLLTERDDDDDDDAKDNCLLSMAQAFTFGIGAAAGATVELLGNTWGPTPQTEIPIFYTTLAQVCALTSTSSTATITATTTTAAATATTTSQPPSAPKQKRAETPSVTSKVTSETQVATICASPGLVNCPASLQTVTRNIVTKTLTSTITSGIPVVWSTATAASVFNTVAFKDDAVTLTSSSGKPKTYTPPPPPQTSTSSPSGSSSPADGASAEEKSGSHRVSNAVIVGVSVGLGVPVLLAAIGAFIYFFRRNRRASSMLVPAEASTTVVAKAQPVVATYAPVRPDDDL</sequence>
<keyword evidence="3" id="KW-0732">Signal</keyword>
<feature type="compositionally biased region" description="Low complexity" evidence="1">
    <location>
        <begin position="546"/>
        <end position="557"/>
    </location>
</feature>
<name>A0ABY2HDY2_9HYPO</name>
<keyword evidence="2" id="KW-0472">Membrane</keyword>
<feature type="transmembrane region" description="Helical" evidence="2">
    <location>
        <begin position="575"/>
        <end position="600"/>
    </location>
</feature>
<dbReference type="Proteomes" id="UP001642720">
    <property type="component" value="Unassembled WGS sequence"/>
</dbReference>
<evidence type="ECO:0000256" key="2">
    <source>
        <dbReference type="SAM" id="Phobius"/>
    </source>
</evidence>
<accession>A0ABY2HDY2</accession>